<dbReference type="InterPro" id="IPR029063">
    <property type="entry name" value="SAM-dependent_MTases_sf"/>
</dbReference>
<evidence type="ECO:0000313" key="11">
    <source>
        <dbReference type="Proteomes" id="UP000491181"/>
    </source>
</evidence>
<keyword evidence="1 6" id="KW-0489">Methyltransferase</keyword>
<dbReference type="PROSITE" id="PS51679">
    <property type="entry name" value="SAM_MT_C5"/>
    <property type="match status" value="1"/>
</dbReference>
<feature type="region of interest" description="Disordered" evidence="9">
    <location>
        <begin position="250"/>
        <end position="288"/>
    </location>
</feature>
<dbReference type="GO" id="GO:0032259">
    <property type="term" value="P:methylation"/>
    <property type="evidence" value="ECO:0007669"/>
    <property type="project" value="UniProtKB-KW"/>
</dbReference>
<dbReference type="PRINTS" id="PR00105">
    <property type="entry name" value="C5METTRFRASE"/>
</dbReference>
<accession>A0A7J0A431</accession>
<evidence type="ECO:0000256" key="3">
    <source>
        <dbReference type="ARBA" id="ARBA00022691"/>
    </source>
</evidence>
<evidence type="ECO:0000256" key="6">
    <source>
        <dbReference type="PROSITE-ProRule" id="PRU01016"/>
    </source>
</evidence>
<feature type="active site" evidence="6">
    <location>
        <position position="74"/>
    </location>
</feature>
<protein>
    <recommendedName>
        <fullName evidence="8">Cytosine-specific methyltransferase</fullName>
        <ecNumber evidence="8">2.1.1.37</ecNumber>
    </recommendedName>
</protein>
<dbReference type="NCBIfam" id="TIGR00675">
    <property type="entry name" value="dcm"/>
    <property type="match status" value="1"/>
</dbReference>
<keyword evidence="4" id="KW-0680">Restriction system</keyword>
<dbReference type="InterPro" id="IPR031303">
    <property type="entry name" value="C5_meth_CS"/>
</dbReference>
<evidence type="ECO:0000256" key="8">
    <source>
        <dbReference type="RuleBase" id="RU000417"/>
    </source>
</evidence>
<reference evidence="10 11" key="1">
    <citation type="journal article" date="2020" name="Microbiome">
        <title>Single-cell genomics of uncultured bacteria reveals dietary fiber responders in the mouse gut microbiota.</title>
        <authorList>
            <person name="Chijiiwa R."/>
            <person name="Hosokawa M."/>
            <person name="Kogawa M."/>
            <person name="Nishikawa Y."/>
            <person name="Ide K."/>
            <person name="Sakanashi C."/>
            <person name="Takahashi K."/>
            <person name="Takeyama H."/>
        </authorList>
    </citation>
    <scope>NUCLEOTIDE SEQUENCE [LARGE SCALE GENOMIC DNA]</scope>
    <source>
        <strain evidence="10">IMSAGC_001</strain>
    </source>
</reference>
<gene>
    <name evidence="10" type="primary">hhaIM</name>
    <name evidence="10" type="ORF">IMSAGC001_02542</name>
</gene>
<dbReference type="SUPFAM" id="SSF53335">
    <property type="entry name" value="S-adenosyl-L-methionine-dependent methyltransferases"/>
    <property type="match status" value="1"/>
</dbReference>
<comment type="caution">
    <text evidence="10">The sequence shown here is derived from an EMBL/GenBank/DDBJ whole genome shotgun (WGS) entry which is preliminary data.</text>
</comment>
<proteinExistence type="inferred from homology"/>
<sequence>MKLKHGSLFSGIGGFDYAAACLGWDNAFHCEINSFCSKILNHWFPKAEHYEDITKTDFTRWRGQIDVLSGGFPCQPFSLAGQRKGAEDDRYLWPEMLRVIREVQPTWVLGENVAGIATMVQPGKEVEVASGCSLFGEDNRKRVLFRQEYVIETVCSDLEREGYSVQPIVIPACAVGAPHRRDRVWFIAHRTDTGAEAVQQAGKNGICAVGVVTDTKCDGGSEIHNQTKSQQPERKGADCACGERIASHSDSKRHTSCRPSEKSKECRSGNDSEQKEWEQPSERVNGLHGLSWNTTHSYGKRCDHRSDNRGERYIYCHQEWNSAQDKSEWAEWKCRTGEDSADVADTHVKLPLYGNGKMSERRETERFPIEPSDFQTCWQAFPTQSPVCSGNDELSSRLDGITFPKWRQESVKAYGNAVVPALVYEIFKMIDELNET</sequence>
<evidence type="ECO:0000256" key="9">
    <source>
        <dbReference type="SAM" id="MobiDB-lite"/>
    </source>
</evidence>
<evidence type="ECO:0000256" key="5">
    <source>
        <dbReference type="ARBA" id="ARBA00047422"/>
    </source>
</evidence>
<evidence type="ECO:0000256" key="2">
    <source>
        <dbReference type="ARBA" id="ARBA00022679"/>
    </source>
</evidence>
<dbReference type="RefSeq" id="WP_172504025.1">
    <property type="nucleotide sequence ID" value="NZ_CAKOCY010000014.1"/>
</dbReference>
<dbReference type="PANTHER" id="PTHR46098:SF1">
    <property type="entry name" value="TRNA (CYTOSINE(38)-C(5))-METHYLTRANSFERASE"/>
    <property type="match status" value="1"/>
</dbReference>
<keyword evidence="3 6" id="KW-0949">S-adenosyl-L-methionine</keyword>
<dbReference type="InterPro" id="IPR050750">
    <property type="entry name" value="C5-MTase"/>
</dbReference>
<dbReference type="InterPro" id="IPR018117">
    <property type="entry name" value="C5_DNA_meth_AS"/>
</dbReference>
<feature type="compositionally biased region" description="Basic and acidic residues" evidence="9">
    <location>
        <begin position="250"/>
        <end position="281"/>
    </location>
</feature>
<organism evidence="10 11">
    <name type="scientific">Bacteroides acidifaciens</name>
    <dbReference type="NCBI Taxonomy" id="85831"/>
    <lineage>
        <taxon>Bacteria</taxon>
        <taxon>Pseudomonadati</taxon>
        <taxon>Bacteroidota</taxon>
        <taxon>Bacteroidia</taxon>
        <taxon>Bacteroidales</taxon>
        <taxon>Bacteroidaceae</taxon>
        <taxon>Bacteroides</taxon>
    </lineage>
</organism>
<name>A0A7J0A431_9BACE</name>
<dbReference type="GO" id="GO:0009307">
    <property type="term" value="P:DNA restriction-modification system"/>
    <property type="evidence" value="ECO:0007669"/>
    <property type="project" value="UniProtKB-KW"/>
</dbReference>
<comment type="catalytic activity">
    <reaction evidence="5 8">
        <text>a 2'-deoxycytidine in DNA + S-adenosyl-L-methionine = a 5-methyl-2'-deoxycytidine in DNA + S-adenosyl-L-homocysteine + H(+)</text>
        <dbReference type="Rhea" id="RHEA:13681"/>
        <dbReference type="Rhea" id="RHEA-COMP:11369"/>
        <dbReference type="Rhea" id="RHEA-COMP:11370"/>
        <dbReference type="ChEBI" id="CHEBI:15378"/>
        <dbReference type="ChEBI" id="CHEBI:57856"/>
        <dbReference type="ChEBI" id="CHEBI:59789"/>
        <dbReference type="ChEBI" id="CHEBI:85452"/>
        <dbReference type="ChEBI" id="CHEBI:85454"/>
        <dbReference type="EC" id="2.1.1.37"/>
    </reaction>
</comment>
<evidence type="ECO:0000256" key="4">
    <source>
        <dbReference type="ARBA" id="ARBA00022747"/>
    </source>
</evidence>
<dbReference type="PANTHER" id="PTHR46098">
    <property type="entry name" value="TRNA (CYTOSINE(38)-C(5))-METHYLTRANSFERASE"/>
    <property type="match status" value="1"/>
</dbReference>
<dbReference type="PROSITE" id="PS00095">
    <property type="entry name" value="C5_MTASE_2"/>
    <property type="match status" value="1"/>
</dbReference>
<dbReference type="Pfam" id="PF00145">
    <property type="entry name" value="DNA_methylase"/>
    <property type="match status" value="2"/>
</dbReference>
<dbReference type="PROSITE" id="PS00094">
    <property type="entry name" value="C5_MTASE_1"/>
    <property type="match status" value="1"/>
</dbReference>
<dbReference type="InterPro" id="IPR001525">
    <property type="entry name" value="C5_MeTfrase"/>
</dbReference>
<comment type="similarity">
    <text evidence="6 7">Belongs to the class I-like SAM-binding methyltransferase superfamily. C5-methyltransferase family.</text>
</comment>
<evidence type="ECO:0000256" key="1">
    <source>
        <dbReference type="ARBA" id="ARBA00022603"/>
    </source>
</evidence>
<dbReference type="EMBL" id="BLLS01000076">
    <property type="protein sequence ID" value="GFH87118.1"/>
    <property type="molecule type" value="Genomic_DNA"/>
</dbReference>
<dbReference type="EC" id="2.1.1.37" evidence="8"/>
<evidence type="ECO:0000313" key="10">
    <source>
        <dbReference type="EMBL" id="GFH87118.1"/>
    </source>
</evidence>
<evidence type="ECO:0000256" key="7">
    <source>
        <dbReference type="RuleBase" id="RU000416"/>
    </source>
</evidence>
<dbReference type="AlphaFoldDB" id="A0A7J0A431"/>
<dbReference type="Gene3D" id="3.40.50.150">
    <property type="entry name" value="Vaccinia Virus protein VP39"/>
    <property type="match status" value="1"/>
</dbReference>
<dbReference type="Proteomes" id="UP000491181">
    <property type="component" value="Unassembled WGS sequence"/>
</dbReference>
<dbReference type="GO" id="GO:0003886">
    <property type="term" value="F:DNA (cytosine-5-)-methyltransferase activity"/>
    <property type="evidence" value="ECO:0007669"/>
    <property type="project" value="UniProtKB-EC"/>
</dbReference>
<keyword evidence="2 6" id="KW-0808">Transferase</keyword>